<sequence>EELRQRQIKKAKKREQERRKYKIVRLQVEWLEKKKHELNERLRATAKHMNHLEHAYHKEEIPLLEKDYE</sequence>
<keyword evidence="2" id="KW-1185">Reference proteome</keyword>
<reference evidence="1" key="1">
    <citation type="submission" date="2021-06" db="EMBL/GenBank/DDBJ databases">
        <authorList>
            <person name="Kallberg Y."/>
            <person name="Tangrot J."/>
            <person name="Rosling A."/>
        </authorList>
    </citation>
    <scope>NUCLEOTIDE SEQUENCE</scope>
    <source>
        <strain evidence="1">MA453B</strain>
    </source>
</reference>
<proteinExistence type="predicted"/>
<evidence type="ECO:0000313" key="1">
    <source>
        <dbReference type="EMBL" id="CAG8703742.1"/>
    </source>
</evidence>
<organism evidence="1 2">
    <name type="scientific">Dentiscutata erythropus</name>
    <dbReference type="NCBI Taxonomy" id="1348616"/>
    <lineage>
        <taxon>Eukaryota</taxon>
        <taxon>Fungi</taxon>
        <taxon>Fungi incertae sedis</taxon>
        <taxon>Mucoromycota</taxon>
        <taxon>Glomeromycotina</taxon>
        <taxon>Glomeromycetes</taxon>
        <taxon>Diversisporales</taxon>
        <taxon>Gigasporaceae</taxon>
        <taxon>Dentiscutata</taxon>
    </lineage>
</organism>
<accession>A0A9N9HSM6</accession>
<protein>
    <submittedName>
        <fullName evidence="1">18199_t:CDS:1</fullName>
    </submittedName>
</protein>
<feature type="non-terminal residue" evidence="1">
    <location>
        <position position="69"/>
    </location>
</feature>
<gene>
    <name evidence="1" type="ORF">DERYTH_LOCUS13152</name>
</gene>
<evidence type="ECO:0000313" key="2">
    <source>
        <dbReference type="Proteomes" id="UP000789405"/>
    </source>
</evidence>
<dbReference type="EMBL" id="CAJVPY010009015">
    <property type="protein sequence ID" value="CAG8703742.1"/>
    <property type="molecule type" value="Genomic_DNA"/>
</dbReference>
<dbReference type="OrthoDB" id="3070219at2759"/>
<comment type="caution">
    <text evidence="1">The sequence shown here is derived from an EMBL/GenBank/DDBJ whole genome shotgun (WGS) entry which is preliminary data.</text>
</comment>
<dbReference type="AlphaFoldDB" id="A0A9N9HSM6"/>
<dbReference type="Proteomes" id="UP000789405">
    <property type="component" value="Unassembled WGS sequence"/>
</dbReference>
<name>A0A9N9HSM6_9GLOM</name>